<reference evidence="4" key="1">
    <citation type="journal article" date="2019" name="Int. J. Syst. Evol. Microbiol.">
        <title>The Global Catalogue of Microorganisms (GCM) 10K type strain sequencing project: providing services to taxonomists for standard genome sequencing and annotation.</title>
        <authorList>
            <consortium name="The Broad Institute Genomics Platform"/>
            <consortium name="The Broad Institute Genome Sequencing Center for Infectious Disease"/>
            <person name="Wu L."/>
            <person name="Ma J."/>
        </authorList>
    </citation>
    <scope>NUCLEOTIDE SEQUENCE [LARGE SCALE GENOMIC DNA]</scope>
    <source>
        <strain evidence="4">JCM 17498</strain>
    </source>
</reference>
<accession>A0ABP7DB22</accession>
<protein>
    <submittedName>
        <fullName evidence="3">Uncharacterized protein</fullName>
    </submittedName>
</protein>
<feature type="transmembrane region" description="Helical" evidence="2">
    <location>
        <begin position="15"/>
        <end position="38"/>
    </location>
</feature>
<evidence type="ECO:0000256" key="2">
    <source>
        <dbReference type="SAM" id="Phobius"/>
    </source>
</evidence>
<name>A0ABP7DB22_9SPHN</name>
<dbReference type="RefSeq" id="WP_344692252.1">
    <property type="nucleotide sequence ID" value="NZ_BAABBF010000002.1"/>
</dbReference>
<feature type="compositionally biased region" description="Low complexity" evidence="1">
    <location>
        <begin position="47"/>
        <end position="62"/>
    </location>
</feature>
<feature type="compositionally biased region" description="Basic and acidic residues" evidence="1">
    <location>
        <begin position="63"/>
        <end position="72"/>
    </location>
</feature>
<keyword evidence="2" id="KW-1133">Transmembrane helix</keyword>
<keyword evidence="2" id="KW-0472">Membrane</keyword>
<proteinExistence type="predicted"/>
<dbReference type="Proteomes" id="UP001500523">
    <property type="component" value="Unassembled WGS sequence"/>
</dbReference>
<comment type="caution">
    <text evidence="3">The sequence shown here is derived from an EMBL/GenBank/DDBJ whole genome shotgun (WGS) entry which is preliminary data.</text>
</comment>
<keyword evidence="4" id="KW-1185">Reference proteome</keyword>
<gene>
    <name evidence="3" type="ORF">GCM10022268_09640</name>
</gene>
<keyword evidence="2" id="KW-0812">Transmembrane</keyword>
<evidence type="ECO:0000256" key="1">
    <source>
        <dbReference type="SAM" id="MobiDB-lite"/>
    </source>
</evidence>
<evidence type="ECO:0000313" key="4">
    <source>
        <dbReference type="Proteomes" id="UP001500523"/>
    </source>
</evidence>
<feature type="region of interest" description="Disordered" evidence="1">
    <location>
        <begin position="44"/>
        <end position="110"/>
    </location>
</feature>
<feature type="compositionally biased region" description="Low complexity" evidence="1">
    <location>
        <begin position="98"/>
        <end position="110"/>
    </location>
</feature>
<evidence type="ECO:0000313" key="3">
    <source>
        <dbReference type="EMBL" id="GAA3701886.1"/>
    </source>
</evidence>
<organism evidence="3 4">
    <name type="scientific">Sphingomonas cynarae</name>
    <dbReference type="NCBI Taxonomy" id="930197"/>
    <lineage>
        <taxon>Bacteria</taxon>
        <taxon>Pseudomonadati</taxon>
        <taxon>Pseudomonadota</taxon>
        <taxon>Alphaproteobacteria</taxon>
        <taxon>Sphingomonadales</taxon>
        <taxon>Sphingomonadaceae</taxon>
        <taxon>Sphingomonas</taxon>
    </lineage>
</organism>
<sequence>MTVKRNKQKQQPKTLGVSMIAAGTAAIGLGAAAVALLFSSRRRGNPAEHAAPDLAADAPPVDIHTRAPDAFRPDPTAPVPPELRESLRPATGPAPSLATDRGTAAATGGQ</sequence>
<dbReference type="EMBL" id="BAABBF010000002">
    <property type="protein sequence ID" value="GAA3701886.1"/>
    <property type="molecule type" value="Genomic_DNA"/>
</dbReference>